<evidence type="ECO:0000259" key="9">
    <source>
        <dbReference type="PROSITE" id="PS51192"/>
    </source>
</evidence>
<evidence type="ECO:0000256" key="4">
    <source>
        <dbReference type="ARBA" id="ARBA00022806"/>
    </source>
</evidence>
<dbReference type="PANTHER" id="PTHR14950:SF37">
    <property type="entry name" value="ENDORIBONUCLEASE DICER"/>
    <property type="match status" value="1"/>
</dbReference>
<dbReference type="PROSITE" id="PS51327">
    <property type="entry name" value="DICER_DSRBF"/>
    <property type="match status" value="1"/>
</dbReference>
<dbReference type="PROSITE" id="PS51194">
    <property type="entry name" value="HELICASE_CTER"/>
    <property type="match status" value="1"/>
</dbReference>
<dbReference type="InterPro" id="IPR011545">
    <property type="entry name" value="DEAD/DEAH_box_helicase_dom"/>
</dbReference>
<dbReference type="SUPFAM" id="SSF52540">
    <property type="entry name" value="P-loop containing nucleoside triphosphate hydrolases"/>
    <property type="match status" value="1"/>
</dbReference>
<keyword evidence="6" id="KW-0694">RNA-binding</keyword>
<dbReference type="SUPFAM" id="SSF69065">
    <property type="entry name" value="RNase III domain-like"/>
    <property type="match status" value="2"/>
</dbReference>
<feature type="domain" description="RNase III" evidence="8">
    <location>
        <begin position="1044"/>
        <end position="1202"/>
    </location>
</feature>
<dbReference type="InParanoid" id="A0A5C3P1M7"/>
<dbReference type="Pfam" id="PF03368">
    <property type="entry name" value="Dicer_dimer"/>
    <property type="match status" value="1"/>
</dbReference>
<keyword evidence="1" id="KW-0677">Repeat</keyword>
<dbReference type="GO" id="GO:0005737">
    <property type="term" value="C:cytoplasm"/>
    <property type="evidence" value="ECO:0007669"/>
    <property type="project" value="TreeGrafter"/>
</dbReference>
<dbReference type="InterPro" id="IPR036389">
    <property type="entry name" value="RNase_III_sf"/>
</dbReference>
<dbReference type="InterPro" id="IPR038248">
    <property type="entry name" value="Dicer_dimer_sf"/>
</dbReference>
<dbReference type="Proteomes" id="UP000308197">
    <property type="component" value="Unassembled WGS sequence"/>
</dbReference>
<evidence type="ECO:0000256" key="2">
    <source>
        <dbReference type="ARBA" id="ARBA00022741"/>
    </source>
</evidence>
<dbReference type="GO" id="GO:0005634">
    <property type="term" value="C:nucleus"/>
    <property type="evidence" value="ECO:0007669"/>
    <property type="project" value="TreeGrafter"/>
</dbReference>
<evidence type="ECO:0000313" key="13">
    <source>
        <dbReference type="Proteomes" id="UP000308197"/>
    </source>
</evidence>
<protein>
    <submittedName>
        <fullName evidence="12">P-loop containing nucleoside triphosphate hydrolase protein</fullName>
    </submittedName>
</protein>
<dbReference type="Gene3D" id="1.10.1520.10">
    <property type="entry name" value="Ribonuclease III domain"/>
    <property type="match status" value="2"/>
</dbReference>
<evidence type="ECO:0000256" key="6">
    <source>
        <dbReference type="PROSITE-ProRule" id="PRU00657"/>
    </source>
</evidence>
<dbReference type="GO" id="GO:0004525">
    <property type="term" value="F:ribonuclease III activity"/>
    <property type="evidence" value="ECO:0007669"/>
    <property type="project" value="InterPro"/>
</dbReference>
<evidence type="ECO:0000259" key="11">
    <source>
        <dbReference type="PROSITE" id="PS51327"/>
    </source>
</evidence>
<feature type="region of interest" description="Disordered" evidence="7">
    <location>
        <begin position="1145"/>
        <end position="1177"/>
    </location>
</feature>
<evidence type="ECO:0000259" key="10">
    <source>
        <dbReference type="PROSITE" id="PS51194"/>
    </source>
</evidence>
<dbReference type="PANTHER" id="PTHR14950">
    <property type="entry name" value="DICER-RELATED"/>
    <property type="match status" value="1"/>
</dbReference>
<dbReference type="InterPro" id="IPR005034">
    <property type="entry name" value="Dicer_dimerisation"/>
</dbReference>
<dbReference type="GO" id="GO:0003723">
    <property type="term" value="F:RNA binding"/>
    <property type="evidence" value="ECO:0007669"/>
    <property type="project" value="UniProtKB-UniRule"/>
</dbReference>
<keyword evidence="3 12" id="KW-0378">Hydrolase</keyword>
<dbReference type="PROSITE" id="PS50142">
    <property type="entry name" value="RNASE_3_2"/>
    <property type="match status" value="2"/>
</dbReference>
<dbReference type="InterPro" id="IPR014001">
    <property type="entry name" value="Helicase_ATP-bd"/>
</dbReference>
<feature type="domain" description="Dicer dsRNA-binding fold" evidence="11">
    <location>
        <begin position="638"/>
        <end position="748"/>
    </location>
</feature>
<dbReference type="InterPro" id="IPR027417">
    <property type="entry name" value="P-loop_NTPase"/>
</dbReference>
<feature type="domain" description="Helicase ATP-binding" evidence="9">
    <location>
        <begin position="74"/>
        <end position="258"/>
    </location>
</feature>
<dbReference type="Pfam" id="PF00271">
    <property type="entry name" value="Helicase_C"/>
    <property type="match status" value="1"/>
</dbReference>
<evidence type="ECO:0000259" key="8">
    <source>
        <dbReference type="PROSITE" id="PS50142"/>
    </source>
</evidence>
<organism evidence="12 13">
    <name type="scientific">Polyporus arcularius HHB13444</name>
    <dbReference type="NCBI Taxonomy" id="1314778"/>
    <lineage>
        <taxon>Eukaryota</taxon>
        <taxon>Fungi</taxon>
        <taxon>Dikarya</taxon>
        <taxon>Basidiomycota</taxon>
        <taxon>Agaricomycotina</taxon>
        <taxon>Agaricomycetes</taxon>
        <taxon>Polyporales</taxon>
        <taxon>Polyporaceae</taxon>
        <taxon>Polyporus</taxon>
    </lineage>
</organism>
<dbReference type="CDD" id="cd18034">
    <property type="entry name" value="DEXHc_dicer"/>
    <property type="match status" value="1"/>
</dbReference>
<dbReference type="GO" id="GO:0005524">
    <property type="term" value="F:ATP binding"/>
    <property type="evidence" value="ECO:0007669"/>
    <property type="project" value="UniProtKB-KW"/>
</dbReference>
<evidence type="ECO:0000256" key="1">
    <source>
        <dbReference type="ARBA" id="ARBA00022737"/>
    </source>
</evidence>
<dbReference type="SMART" id="SM00487">
    <property type="entry name" value="DEXDc"/>
    <property type="match status" value="1"/>
</dbReference>
<keyword evidence="4" id="KW-0347">Helicase</keyword>
<comment type="similarity">
    <text evidence="6">Belongs to the helicase family. Dicer subfamily.</text>
</comment>
<dbReference type="SMART" id="SM00490">
    <property type="entry name" value="HELICc"/>
    <property type="match status" value="1"/>
</dbReference>
<dbReference type="STRING" id="1314778.A0A5C3P1M7"/>
<dbReference type="PROSITE" id="PS51192">
    <property type="entry name" value="HELICASE_ATP_BIND_1"/>
    <property type="match status" value="1"/>
</dbReference>
<dbReference type="GO" id="GO:0030422">
    <property type="term" value="P:siRNA processing"/>
    <property type="evidence" value="ECO:0007669"/>
    <property type="project" value="TreeGrafter"/>
</dbReference>
<feature type="domain" description="RNase III" evidence="8">
    <location>
        <begin position="1242"/>
        <end position="1426"/>
    </location>
</feature>
<keyword evidence="13" id="KW-1185">Reference proteome</keyword>
<proteinExistence type="inferred from homology"/>
<dbReference type="GO" id="GO:0004386">
    <property type="term" value="F:helicase activity"/>
    <property type="evidence" value="ECO:0007669"/>
    <property type="project" value="UniProtKB-KW"/>
</dbReference>
<dbReference type="SMART" id="SM00535">
    <property type="entry name" value="RIBOc"/>
    <property type="match status" value="2"/>
</dbReference>
<dbReference type="EMBL" id="ML211385">
    <property type="protein sequence ID" value="TFK83545.1"/>
    <property type="molecule type" value="Genomic_DNA"/>
</dbReference>
<keyword evidence="5" id="KW-0067">ATP-binding</keyword>
<name>A0A5C3P1M7_9APHY</name>
<keyword evidence="2" id="KW-0547">Nucleotide-binding</keyword>
<feature type="compositionally biased region" description="Basic and acidic residues" evidence="7">
    <location>
        <begin position="1165"/>
        <end position="1177"/>
    </location>
</feature>
<dbReference type="CDD" id="cd00593">
    <property type="entry name" value="RIBOc"/>
    <property type="match status" value="2"/>
</dbReference>
<evidence type="ECO:0000256" key="3">
    <source>
        <dbReference type="ARBA" id="ARBA00022801"/>
    </source>
</evidence>
<evidence type="ECO:0000256" key="5">
    <source>
        <dbReference type="ARBA" id="ARBA00022840"/>
    </source>
</evidence>
<feature type="domain" description="Helicase C-terminal" evidence="10">
    <location>
        <begin position="434"/>
        <end position="608"/>
    </location>
</feature>
<dbReference type="PROSITE" id="PS00517">
    <property type="entry name" value="RNASE_3_1"/>
    <property type="match status" value="1"/>
</dbReference>
<dbReference type="Pfam" id="PF00270">
    <property type="entry name" value="DEAD"/>
    <property type="match status" value="1"/>
</dbReference>
<dbReference type="Gene3D" id="3.40.50.300">
    <property type="entry name" value="P-loop containing nucleotide triphosphate hydrolases"/>
    <property type="match status" value="2"/>
</dbReference>
<gene>
    <name evidence="12" type="ORF">K466DRAFT_528697</name>
</gene>
<dbReference type="InterPro" id="IPR000999">
    <property type="entry name" value="RNase_III_dom"/>
</dbReference>
<sequence length="1543" mass="174181">MLLYPTLTAPSLRRVGNFVVDRIGLRAYILRDLLPPHYPRATATAMSTVEDDGSNGVDTSTPPIIHTRAYQQELLDESLHRNIVIALDTGSGKTHIAVLRMKHEAEREPRKVSWFIAPTVALVEQQCEVIKSAIPVPVGLVSGSSEPNQWKDASLWRRILSSYRIMVTTPQVLLDALHHGYIDMGSDIGLLVFDEAHHAIGKHPYNMIMKRHYFDLPPRIDGNNSTSRVRPMVLGLTASPTYGSNVDAAFRELEKNLDSTIRSSRNNREELAQFVQRPVFKHVLYTSPVHVWDGIPSVNYQALQAVVATMDIEDDPAVIALRTRLAKLEPGDDRRRVDQKLSRAIDKQDTFTHKGLRDFVRTTEELCIELGTWAADWYVAKVIERAKEAANPYNNIMSAWQEKEKSYLLGVISRVRVVQPSDDPDVIMETLTDKVHQLVDTLIAEEAAFRSLDEDYSGLIFVTRRDTVLVLAELLRRIPETSQLFRVGCLLGSSASFKRHAFLDITRSMLDESQSDTLRDFKIGDKNLIVSTSVAEEGIDIQACGSVVRFDVPPNVVSWAQSRGRARRKRSSFIIMFEATGPQDVVRKWEETEQQMMAAYNDPGRDLAGPPEEEEEEMDGYVEFEVASTGAIVTIHSAIPHLNHFCAVIPSGGQDSHVPIYELDPPDYVEGWHMLQDRSAGLYKGPWGATVTLPRALPTHLRKFTTPRVHGTKRRAEQRAAFEAYVQLYKAGLLNNHLLPLSSAIEPDKKEEVEAMLAEVAKRASTAQVTVQVDPWAVVRDEPVWFVHELAVSGLPTVNLFTRNPLPAFAQEDFPSLYIPGSGEVSMTIHAAQPEPASSDQVQRARRWSYALFSRLHGSRMERDNDDFSYLFLPAGEWPEDTDWEARRRWQGGRVSRGEVQQGETPFMANAAVFGEVFSYPRGISMVRGISKFDKPLRLVDWRYDPLTAEEEEEFRAAYEGYPDMPITYPLMVVKPFPRRRNFLIPFTEDDKTKPISPADNSQFLLHPQHTLVELASRYEIHYTLLIPSILRWLSMALTVHGLRIGLFENSPVAAVPLTDLITATTAPASQERDHYQRLETLGDTVLKFITSNQLYAEFPLWHEGYLSRKKDHMVANVSLAKEAVHKSLYKWIIRDRFVPRKWKPHYASPPNSSSSDVVEVDEAATSKKDGKDKKKKAEDLSTKMLADVVESLIGAAYEHGHFDMAIDCVETFGLGLSWQKLTPRIEAMHKVEDLDDIPEQLALVEKMINYRFSRRTFLVQALTHASYQGDSAAMSLERLEFLGDSALDMIVVDYLYHAPGKNYTPGYMHIKKEAVVNSHILAYTCLNTSVDVESAMPTWSPTDGLAMVDDTQRIHLWQCLLHSSHRVLEDQNLTFLRYQKRGAAIGHALEHDTVYPWATLTSLQAPKFISDMVESILGAVYIDSFGSLDAVRDVMRALGLMRILERVVHDDVDVLHPVSRLEIWAAKQQPQKEIEYVLTKAKGKVSCVVLVDEKELVKVTASYRSKVSEDEVRFTAAERANAKVNANDVSVDDISSDMEDED</sequence>
<accession>A0A5C3P1M7</accession>
<reference evidence="12 13" key="1">
    <citation type="journal article" date="2019" name="Nat. Ecol. Evol.">
        <title>Megaphylogeny resolves global patterns of mushroom evolution.</title>
        <authorList>
            <person name="Varga T."/>
            <person name="Krizsan K."/>
            <person name="Foldi C."/>
            <person name="Dima B."/>
            <person name="Sanchez-Garcia M."/>
            <person name="Sanchez-Ramirez S."/>
            <person name="Szollosi G.J."/>
            <person name="Szarkandi J.G."/>
            <person name="Papp V."/>
            <person name="Albert L."/>
            <person name="Andreopoulos W."/>
            <person name="Angelini C."/>
            <person name="Antonin V."/>
            <person name="Barry K.W."/>
            <person name="Bougher N.L."/>
            <person name="Buchanan P."/>
            <person name="Buyck B."/>
            <person name="Bense V."/>
            <person name="Catcheside P."/>
            <person name="Chovatia M."/>
            <person name="Cooper J."/>
            <person name="Damon W."/>
            <person name="Desjardin D."/>
            <person name="Finy P."/>
            <person name="Geml J."/>
            <person name="Haridas S."/>
            <person name="Hughes K."/>
            <person name="Justo A."/>
            <person name="Karasinski D."/>
            <person name="Kautmanova I."/>
            <person name="Kiss B."/>
            <person name="Kocsube S."/>
            <person name="Kotiranta H."/>
            <person name="LaButti K.M."/>
            <person name="Lechner B.E."/>
            <person name="Liimatainen K."/>
            <person name="Lipzen A."/>
            <person name="Lukacs Z."/>
            <person name="Mihaltcheva S."/>
            <person name="Morgado L.N."/>
            <person name="Niskanen T."/>
            <person name="Noordeloos M.E."/>
            <person name="Ohm R.A."/>
            <person name="Ortiz-Santana B."/>
            <person name="Ovrebo C."/>
            <person name="Racz N."/>
            <person name="Riley R."/>
            <person name="Savchenko A."/>
            <person name="Shiryaev A."/>
            <person name="Soop K."/>
            <person name="Spirin V."/>
            <person name="Szebenyi C."/>
            <person name="Tomsovsky M."/>
            <person name="Tulloss R.E."/>
            <person name="Uehling J."/>
            <person name="Grigoriev I.V."/>
            <person name="Vagvolgyi C."/>
            <person name="Papp T."/>
            <person name="Martin F.M."/>
            <person name="Miettinen O."/>
            <person name="Hibbett D.S."/>
            <person name="Nagy L.G."/>
        </authorList>
    </citation>
    <scope>NUCLEOTIDE SEQUENCE [LARGE SCALE GENOMIC DNA]</scope>
    <source>
        <strain evidence="12 13">HHB13444</strain>
    </source>
</reference>
<dbReference type="Pfam" id="PF00636">
    <property type="entry name" value="Ribonuclease_3"/>
    <property type="match status" value="2"/>
</dbReference>
<evidence type="ECO:0000313" key="12">
    <source>
        <dbReference type="EMBL" id="TFK83545.1"/>
    </source>
</evidence>
<feature type="non-terminal residue" evidence="12">
    <location>
        <position position="1543"/>
    </location>
</feature>
<dbReference type="InterPro" id="IPR001650">
    <property type="entry name" value="Helicase_C-like"/>
</dbReference>
<dbReference type="Gene3D" id="3.30.160.380">
    <property type="entry name" value="Dicer dimerisation domain"/>
    <property type="match status" value="1"/>
</dbReference>
<evidence type="ECO:0000256" key="7">
    <source>
        <dbReference type="SAM" id="MobiDB-lite"/>
    </source>
</evidence>